<reference evidence="1 2" key="1">
    <citation type="submission" date="2023-05" db="EMBL/GenBank/DDBJ databases">
        <title>Comparative genomics reveals the evidence of polycyclic aromatic hydrocarbons degradation in moderately halophilic genus Pontibacillus.</title>
        <authorList>
            <person name="Yang H."/>
            <person name="Qian Z."/>
        </authorList>
    </citation>
    <scope>NUCLEOTIDE SEQUENCE [LARGE SCALE GENOMIC DNA]</scope>
    <source>
        <strain evidence="2">HN14</strain>
    </source>
</reference>
<evidence type="ECO:0000313" key="2">
    <source>
        <dbReference type="Proteomes" id="UP001236652"/>
    </source>
</evidence>
<accession>A0ABY8UZ80</accession>
<proteinExistence type="predicted"/>
<dbReference type="EMBL" id="CP126446">
    <property type="protein sequence ID" value="WIF98645.1"/>
    <property type="molecule type" value="Genomic_DNA"/>
</dbReference>
<evidence type="ECO:0000313" key="1">
    <source>
        <dbReference type="EMBL" id="WIF98645.1"/>
    </source>
</evidence>
<dbReference type="Proteomes" id="UP001236652">
    <property type="component" value="Chromosome"/>
</dbReference>
<name>A0ABY8UZ80_9BACI</name>
<organism evidence="1 2">
    <name type="scientific">Pontibacillus chungwhensis</name>
    <dbReference type="NCBI Taxonomy" id="265426"/>
    <lineage>
        <taxon>Bacteria</taxon>
        <taxon>Bacillati</taxon>
        <taxon>Bacillota</taxon>
        <taxon>Bacilli</taxon>
        <taxon>Bacillales</taxon>
        <taxon>Bacillaceae</taxon>
        <taxon>Pontibacillus</taxon>
    </lineage>
</organism>
<gene>
    <name evidence="1" type="ORF">QNI29_02965</name>
</gene>
<dbReference type="RefSeq" id="WP_231419332.1">
    <property type="nucleotide sequence ID" value="NZ_CP126446.1"/>
</dbReference>
<sequence>MVNNLCDYNRECIDTLKVFDYVIVNRSGTISNIPFTPSNGVTTTEICDLITAGNQFSNVRVGNIIASCSEIEPREDQEVELENGESITLQWVTLTNGPITLTITFDIVNDLGQKIDTFCGTISGPANSLPPEQILLCAPEGTEISCEWLPSTIKAFNVQCIPQGQNPPLITLSLTGTLCLAIQSYDEVKLEIFAKQCQPRELINPTTTCAPQAPQQCPQIFPGHL</sequence>
<keyword evidence="2" id="KW-1185">Reference proteome</keyword>
<protein>
    <submittedName>
        <fullName evidence="1">Uncharacterized protein</fullName>
    </submittedName>
</protein>